<dbReference type="SUPFAM" id="SSF52540">
    <property type="entry name" value="P-loop containing nucleoside triphosphate hydrolases"/>
    <property type="match status" value="1"/>
</dbReference>
<comment type="caution">
    <text evidence="2">The sequence shown here is derived from an EMBL/GenBank/DDBJ whole genome shotgun (WGS) entry which is preliminary data.</text>
</comment>
<dbReference type="CDD" id="cd02042">
    <property type="entry name" value="ParAB_family"/>
    <property type="match status" value="1"/>
</dbReference>
<reference evidence="2 3" key="1">
    <citation type="submission" date="2023-07" db="EMBL/GenBank/DDBJ databases">
        <title>Sorghum-associated microbial communities from plants grown in Nebraska, USA.</title>
        <authorList>
            <person name="Schachtman D."/>
        </authorList>
    </citation>
    <scope>NUCLEOTIDE SEQUENCE [LARGE SCALE GENOMIC DNA]</scope>
    <source>
        <strain evidence="2 3">DS1607</strain>
    </source>
</reference>
<sequence length="428" mass="46613">MAVDESLTVCAKHVQDAQSSYQSLEQPTMEIRPQITLAGVHQQAEEAAAMLSSIRAAMLAPMIRKAPPTFSADQVATLCEASSRGSFAHKVASRKDMPSGTLVSNGRKRIFELAEARQWVREYRKDVLRPEGAEAITISIANFKGGTTKTTTAMTLAQGLSLMGHKVLVIDTDPQASLTTLFGILPDVEIGPQDTIMSLADGSSTTVRPLIRPTYWDGLDLVPAASSLFDAEFMLPSRQGKEGLSGFEFYKVLDLGIDDVRADYDVIIIDSPPALSYLTINALMAANGIIMPLPPETLDFASSTQFWSLFSDLTESMLEARGQTKSFDFINVLLSRVPPKAGRGASTTADAVREWISATYKEKVLPLEIPRTSIASQKSSGFGTVYDSEAGDAKDKTYKRARDAYDMFVQHIEVSIRNAWARQLSGAL</sequence>
<dbReference type="InterPro" id="IPR025669">
    <property type="entry name" value="AAA_dom"/>
</dbReference>
<keyword evidence="3" id="KW-1185">Reference proteome</keyword>
<dbReference type="Proteomes" id="UP001226867">
    <property type="component" value="Unassembled WGS sequence"/>
</dbReference>
<feature type="domain" description="AAA" evidence="1">
    <location>
        <begin position="137"/>
        <end position="315"/>
    </location>
</feature>
<name>A0ABT9S904_9BURK</name>
<evidence type="ECO:0000259" key="1">
    <source>
        <dbReference type="Pfam" id="PF13614"/>
    </source>
</evidence>
<evidence type="ECO:0000313" key="3">
    <source>
        <dbReference type="Proteomes" id="UP001226867"/>
    </source>
</evidence>
<dbReference type="InterPro" id="IPR027417">
    <property type="entry name" value="P-loop_NTPase"/>
</dbReference>
<protein>
    <submittedName>
        <fullName evidence="2">Chromosome partitioning protein</fullName>
    </submittedName>
</protein>
<evidence type="ECO:0000313" key="2">
    <source>
        <dbReference type="EMBL" id="MDP9900837.1"/>
    </source>
</evidence>
<dbReference type="PANTHER" id="PTHR13696">
    <property type="entry name" value="P-LOOP CONTAINING NUCLEOSIDE TRIPHOSPHATE HYDROLASE"/>
    <property type="match status" value="1"/>
</dbReference>
<dbReference type="Pfam" id="PF13614">
    <property type="entry name" value="AAA_31"/>
    <property type="match status" value="1"/>
</dbReference>
<accession>A0ABT9S904</accession>
<proteinExistence type="predicted"/>
<dbReference type="EMBL" id="JAUSRO010000009">
    <property type="protein sequence ID" value="MDP9900837.1"/>
    <property type="molecule type" value="Genomic_DNA"/>
</dbReference>
<dbReference type="InterPro" id="IPR050678">
    <property type="entry name" value="DNA_Partitioning_ATPase"/>
</dbReference>
<dbReference type="Gene3D" id="3.40.50.300">
    <property type="entry name" value="P-loop containing nucleotide triphosphate hydrolases"/>
    <property type="match status" value="1"/>
</dbReference>
<organism evidence="2 3">
    <name type="scientific">Variovorax ginsengisoli</name>
    <dbReference type="NCBI Taxonomy" id="363844"/>
    <lineage>
        <taxon>Bacteria</taxon>
        <taxon>Pseudomonadati</taxon>
        <taxon>Pseudomonadota</taxon>
        <taxon>Betaproteobacteria</taxon>
        <taxon>Burkholderiales</taxon>
        <taxon>Comamonadaceae</taxon>
        <taxon>Variovorax</taxon>
    </lineage>
</organism>
<gene>
    <name evidence="2" type="ORF">J2W36_003103</name>
</gene>
<dbReference type="PANTHER" id="PTHR13696:SF52">
    <property type="entry name" value="PARA FAMILY PROTEIN CT_582"/>
    <property type="match status" value="1"/>
</dbReference>